<dbReference type="PROSITE" id="PS00022">
    <property type="entry name" value="EGF_1"/>
    <property type="match status" value="1"/>
</dbReference>
<evidence type="ECO:0000259" key="6">
    <source>
        <dbReference type="PROSITE" id="PS50026"/>
    </source>
</evidence>
<keyword evidence="8" id="KW-1185">Reference proteome</keyword>
<dbReference type="EMBL" id="AACS02000011">
    <property type="protein sequence ID" value="EAU82768.2"/>
    <property type="molecule type" value="Genomic_DNA"/>
</dbReference>
<feature type="compositionally biased region" description="Pro residues" evidence="3">
    <location>
        <begin position="1078"/>
        <end position="1091"/>
    </location>
</feature>
<dbReference type="PANTHER" id="PTHR15332:SF175">
    <property type="entry name" value="PROPROTEIN CONVERTASE SUBTILISIN_KEXIN TYPE 5-LIKE"/>
    <property type="match status" value="1"/>
</dbReference>
<feature type="region of interest" description="Disordered" evidence="3">
    <location>
        <begin position="960"/>
        <end position="1018"/>
    </location>
</feature>
<keyword evidence="4" id="KW-0812">Transmembrane</keyword>
<dbReference type="STRING" id="240176.A8P5U5"/>
<organism evidence="7 8">
    <name type="scientific">Coprinopsis cinerea (strain Okayama-7 / 130 / ATCC MYA-4618 / FGSC 9003)</name>
    <name type="common">Inky cap fungus</name>
    <name type="synonym">Hormographiella aspergillata</name>
    <dbReference type="NCBI Taxonomy" id="240176"/>
    <lineage>
        <taxon>Eukaryota</taxon>
        <taxon>Fungi</taxon>
        <taxon>Dikarya</taxon>
        <taxon>Basidiomycota</taxon>
        <taxon>Agaricomycotina</taxon>
        <taxon>Agaricomycetes</taxon>
        <taxon>Agaricomycetidae</taxon>
        <taxon>Agaricales</taxon>
        <taxon>Agaricineae</taxon>
        <taxon>Psathyrellaceae</taxon>
        <taxon>Coprinopsis</taxon>
    </lineage>
</organism>
<feature type="region of interest" description="Disordered" evidence="3">
    <location>
        <begin position="751"/>
        <end position="834"/>
    </location>
</feature>
<feature type="chain" id="PRO_5002726762" evidence="5">
    <location>
        <begin position="23"/>
        <end position="1411"/>
    </location>
</feature>
<dbReference type="PANTHER" id="PTHR15332">
    <property type="entry name" value="PROPROTEIN CONVERTASE SUBTILISIN_KEXIN TYPE 5-LIKE"/>
    <property type="match status" value="1"/>
</dbReference>
<sequence>MRRLRGLLGLLWTLVLAQISYSQNNEPIVVCIPGTCIQGYSNITVGARISIPNSSQQLHLLPGTYTSTTSPQFLHNTLTTSGITSLGSQGFTNSTRLPLELFLDLGIAIFEFPRYTGESAFAGVIDDDSGPVESDFSIPLNASGLLTARDLVTTLFYTRNQNDTRRVTVWDAIPDFKQLPAAIASVSSSIALHNLESITCQTKRNPTPCSSKGYCTPEGSCLCAPGFAGDACEQCAAGHWGPECEPCPDNCTSCDEGIGGTGRCLTRFTEPGAPSTCNCENGVCGEDDECQCLPGWRSPNGGPQCSECAQGFFKTSNGDWELCGVGLYPDGDNCQVCDRACDTCFGPGVEGCGTCGRGRYMDPQGRCVETLSNGVCDGTSLVADNAKKVCDTCGKGCSACSFSNFDDATVFDDRRCTACLPGLVLHPNGQCVQDCPSNMFASIGNGGTPVCERCDSSCSSCSGTSTFCTSCPSPNLLNPTRGTCNPVPCPSSTFEQNGACIPCHPDCASCSGPSYDQCTSCSSTGTRPLLLDGICLPHCRNKNEWFDGDTGRCARCHESCGSCMGPREEQCLSCEGLKVLREGRCVDAPCAPPSSSADGDNAAHGLAPGVMVPDLGVCLSELVLVPSSGTSTGGAPLPSISGINTPTKGKSGLEWWQILLIVLGCVLVLVIILLIWWRRRRARSRKEASTKGDTYVFNGLGRNYDEEEGGKKGWRWNLISWSEWLFSGSSRRHRDNLELEERGRERTRRKWSIPIRRRASSGSGSTSKKPLITSISDSPPKKPLIAFASLDPPGGYAPSGPPPLKGKKPLILVPSTHTSSTNNNTNPANSLSGWTPYRMLSERHFKNNSTSSSTSATASNPNSTTNSPALRTLTLSPSPSSRALQHRRELSRGTTRTSTIRDSKDVDDLEEGVIGYRFTQSRASNELTRTVLCFNFGIRLCFTSKSILDAYNRQGLIGSYGEEPRKAPLPPGRGATPVGRGGTPISSGRGGSPTPPGLASTSPPTSSGSQLDPDQVPIYGEDVSTQTKNQETWKDLFKNPSRLSGIPASTLSSTSSSTAVGSTTTTTSSSTAAVPKTTRPPPSFKFRPAPFPVRPIRSKGNAVPELGQSAQTVVPATVSTSAATGGATTTTTTITAATTTSGDPFQSPDPFNQTLVDTPSTATRNAHPDVPSSPDSIMSDPGLSYYRGEYNRESAVDSIVIRPFVEDAAGVGTSHPLANDTSSYTYRHRRASADSISIYSQTTGYPPTARGSTFGHRYGYGCGGPAERLSYAGGRPSSYFGGRGWGEVVGAGAGPSGNPFVTPSHSASGSTPRPRGPARTTAMPTTTEDEELELDFDSRGDVGLGGSGGGGEVEPEDQDEVEAMEDEDERRERRLKSKFSMSTLGDGSLSRSGSVAKEKKDKGGKFFFSKR</sequence>
<feature type="compositionally biased region" description="Polar residues" evidence="3">
    <location>
        <begin position="1299"/>
        <end position="1311"/>
    </location>
</feature>
<dbReference type="RefSeq" id="XP_001839024.2">
    <property type="nucleotide sequence ID" value="XM_001838972.2"/>
</dbReference>
<dbReference type="GeneID" id="6015622"/>
<feature type="disulfide bond" evidence="2">
    <location>
        <begin position="223"/>
        <end position="232"/>
    </location>
</feature>
<dbReference type="SMART" id="SM00261">
    <property type="entry name" value="FU"/>
    <property type="match status" value="5"/>
</dbReference>
<dbReference type="InterPro" id="IPR009030">
    <property type="entry name" value="Growth_fac_rcpt_cys_sf"/>
</dbReference>
<evidence type="ECO:0000256" key="4">
    <source>
        <dbReference type="SAM" id="Phobius"/>
    </source>
</evidence>
<evidence type="ECO:0000313" key="8">
    <source>
        <dbReference type="Proteomes" id="UP000001861"/>
    </source>
</evidence>
<feature type="compositionally biased region" description="Low complexity" evidence="3">
    <location>
        <begin position="809"/>
        <end position="832"/>
    </location>
</feature>
<feature type="compositionally biased region" description="Low complexity" evidence="3">
    <location>
        <begin position="760"/>
        <end position="770"/>
    </location>
</feature>
<dbReference type="KEGG" id="cci:CC1G_10887"/>
<dbReference type="InterPro" id="IPR000742">
    <property type="entry name" value="EGF"/>
</dbReference>
<dbReference type="Proteomes" id="UP000001861">
    <property type="component" value="Unassembled WGS sequence"/>
</dbReference>
<feature type="region of interest" description="Disordered" evidence="3">
    <location>
        <begin position="1038"/>
        <end position="1091"/>
    </location>
</feature>
<dbReference type="CDD" id="cd00055">
    <property type="entry name" value="EGF_Lam"/>
    <property type="match status" value="1"/>
</dbReference>
<evidence type="ECO:0000256" key="3">
    <source>
        <dbReference type="SAM" id="MobiDB-lite"/>
    </source>
</evidence>
<reference evidence="7 8" key="1">
    <citation type="journal article" date="2010" name="Proc. Natl. Acad. Sci. U.S.A.">
        <title>Insights into evolution of multicellular fungi from the assembled chromosomes of the mushroom Coprinopsis cinerea (Coprinus cinereus).</title>
        <authorList>
            <person name="Stajich J.E."/>
            <person name="Wilke S.K."/>
            <person name="Ahren D."/>
            <person name="Au C.H."/>
            <person name="Birren B.W."/>
            <person name="Borodovsky M."/>
            <person name="Burns C."/>
            <person name="Canback B."/>
            <person name="Casselton L.A."/>
            <person name="Cheng C.K."/>
            <person name="Deng J."/>
            <person name="Dietrich F.S."/>
            <person name="Fargo D.C."/>
            <person name="Farman M.L."/>
            <person name="Gathman A.C."/>
            <person name="Goldberg J."/>
            <person name="Guigo R."/>
            <person name="Hoegger P.J."/>
            <person name="Hooker J.B."/>
            <person name="Huggins A."/>
            <person name="James T.Y."/>
            <person name="Kamada T."/>
            <person name="Kilaru S."/>
            <person name="Kodira C."/>
            <person name="Kues U."/>
            <person name="Kupfer D."/>
            <person name="Kwan H.S."/>
            <person name="Lomsadze A."/>
            <person name="Li W."/>
            <person name="Lilly W.W."/>
            <person name="Ma L.J."/>
            <person name="Mackey A.J."/>
            <person name="Manning G."/>
            <person name="Martin F."/>
            <person name="Muraguchi H."/>
            <person name="Natvig D.O."/>
            <person name="Palmerini H."/>
            <person name="Ramesh M.A."/>
            <person name="Rehmeyer C.J."/>
            <person name="Roe B.A."/>
            <person name="Shenoy N."/>
            <person name="Stanke M."/>
            <person name="Ter-Hovhannisyan V."/>
            <person name="Tunlid A."/>
            <person name="Velagapudi R."/>
            <person name="Vision T.J."/>
            <person name="Zeng Q."/>
            <person name="Zolan M.E."/>
            <person name="Pukkila P.J."/>
        </authorList>
    </citation>
    <scope>NUCLEOTIDE SEQUENCE [LARGE SCALE GENOMIC DNA]</scope>
    <source>
        <strain evidence="8">Okayama-7 / 130 / ATCC MYA-4618 / FGSC 9003</strain>
    </source>
</reference>
<feature type="signal peptide" evidence="5">
    <location>
        <begin position="1"/>
        <end position="22"/>
    </location>
</feature>
<keyword evidence="4" id="KW-0472">Membrane</keyword>
<gene>
    <name evidence="7" type="ORF">CC1G_10887</name>
</gene>
<keyword evidence="2" id="KW-1015">Disulfide bond</keyword>
<feature type="region of interest" description="Disordered" evidence="3">
    <location>
        <begin position="1157"/>
        <end position="1180"/>
    </location>
</feature>
<comment type="caution">
    <text evidence="2">Lacks conserved residue(s) required for the propagation of feature annotation.</text>
</comment>
<dbReference type="InterPro" id="IPR002049">
    <property type="entry name" value="LE_dom"/>
</dbReference>
<dbReference type="OMA" id="LLPECNT"/>
<feature type="region of interest" description="Disordered" evidence="3">
    <location>
        <begin position="1295"/>
        <end position="1411"/>
    </location>
</feature>
<dbReference type="SMART" id="SM00181">
    <property type="entry name" value="EGF"/>
    <property type="match status" value="3"/>
</dbReference>
<feature type="compositionally biased region" description="Low complexity" evidence="3">
    <location>
        <begin position="847"/>
        <end position="883"/>
    </location>
</feature>
<dbReference type="InterPro" id="IPR006212">
    <property type="entry name" value="Furin_repeat"/>
</dbReference>
<dbReference type="Gene3D" id="2.10.220.10">
    <property type="entry name" value="Hormone Receptor, Insulin-like Growth Factor Receptor 1, Chain A, domain 2"/>
    <property type="match status" value="3"/>
</dbReference>
<dbReference type="SUPFAM" id="SSF57184">
    <property type="entry name" value="Growth factor receptor domain"/>
    <property type="match status" value="3"/>
</dbReference>
<dbReference type="CDD" id="cd00064">
    <property type="entry name" value="FU"/>
    <property type="match status" value="2"/>
</dbReference>
<dbReference type="InParanoid" id="A8P5U5"/>
<feature type="transmembrane region" description="Helical" evidence="4">
    <location>
        <begin position="655"/>
        <end position="677"/>
    </location>
</feature>
<feature type="compositionally biased region" description="Low complexity" evidence="3">
    <location>
        <begin position="1044"/>
        <end position="1077"/>
    </location>
</feature>
<keyword evidence="4" id="KW-1133">Transmembrane helix</keyword>
<keyword evidence="1 2" id="KW-0245">EGF-like domain</keyword>
<evidence type="ECO:0000313" key="7">
    <source>
        <dbReference type="EMBL" id="EAU82768.2"/>
    </source>
</evidence>
<feature type="compositionally biased region" description="Polar residues" evidence="3">
    <location>
        <begin position="999"/>
        <end position="1012"/>
    </location>
</feature>
<name>A8P5U5_COPC7</name>
<feature type="compositionally biased region" description="Acidic residues" evidence="3">
    <location>
        <begin position="1353"/>
        <end position="1369"/>
    </location>
</feature>
<comment type="caution">
    <text evidence="7">The sequence shown here is derived from an EMBL/GenBank/DDBJ whole genome shotgun (WGS) entry which is preliminary data.</text>
</comment>
<protein>
    <submittedName>
        <fullName evidence="7">Insect antifreeze protein</fullName>
    </submittedName>
</protein>
<feature type="domain" description="EGF-like" evidence="6">
    <location>
        <begin position="196"/>
        <end position="233"/>
    </location>
</feature>
<dbReference type="OrthoDB" id="18487at2759"/>
<dbReference type="VEuPathDB" id="FungiDB:CC1G_10887"/>
<dbReference type="eggNOG" id="KOG3525">
    <property type="taxonomic scope" value="Eukaryota"/>
</dbReference>
<accession>A8P5U5</accession>
<dbReference type="PROSITE" id="PS50026">
    <property type="entry name" value="EGF_3"/>
    <property type="match status" value="1"/>
</dbReference>
<keyword evidence="5" id="KW-0732">Signal</keyword>
<dbReference type="SMART" id="SM00180">
    <property type="entry name" value="EGF_Lam"/>
    <property type="match status" value="1"/>
</dbReference>
<feature type="region of interest" description="Disordered" evidence="3">
    <location>
        <begin position="846"/>
        <end position="904"/>
    </location>
</feature>
<proteinExistence type="predicted"/>
<dbReference type="HOGENOM" id="CLU_253643_0_0_1"/>
<evidence type="ECO:0000256" key="5">
    <source>
        <dbReference type="SAM" id="SignalP"/>
    </source>
</evidence>
<feature type="compositionally biased region" description="Gly residues" evidence="3">
    <location>
        <begin position="1342"/>
        <end position="1352"/>
    </location>
</feature>
<evidence type="ECO:0000256" key="2">
    <source>
        <dbReference type="PROSITE-ProRule" id="PRU00076"/>
    </source>
</evidence>
<feature type="compositionally biased region" description="Polar residues" evidence="3">
    <location>
        <begin position="1379"/>
        <end position="1393"/>
    </location>
</feature>
<evidence type="ECO:0000256" key="1">
    <source>
        <dbReference type="ARBA" id="ARBA00022536"/>
    </source>
</evidence>